<evidence type="ECO:0000256" key="1">
    <source>
        <dbReference type="SAM" id="SignalP"/>
    </source>
</evidence>
<protein>
    <recommendedName>
        <fullName evidence="4">Cysteine rich repeat-containing protein</fullName>
    </recommendedName>
</protein>
<keyword evidence="1" id="KW-0732">Signal</keyword>
<accession>A0A7Y0AX06</accession>
<gene>
    <name evidence="2" type="ORF">HHL25_12330</name>
</gene>
<evidence type="ECO:0000313" key="2">
    <source>
        <dbReference type="EMBL" id="NML74915.1"/>
    </source>
</evidence>
<evidence type="ECO:0008006" key="4">
    <source>
        <dbReference type="Google" id="ProtNLM"/>
    </source>
</evidence>
<dbReference type="GO" id="GO:0016020">
    <property type="term" value="C:membrane"/>
    <property type="evidence" value="ECO:0007669"/>
    <property type="project" value="InterPro"/>
</dbReference>
<dbReference type="RefSeq" id="WP_169590848.1">
    <property type="nucleotide sequence ID" value="NZ_JABBGK010000002.1"/>
</dbReference>
<evidence type="ECO:0000313" key="3">
    <source>
        <dbReference type="Proteomes" id="UP000541470"/>
    </source>
</evidence>
<feature type="signal peptide" evidence="1">
    <location>
        <begin position="1"/>
        <end position="28"/>
    </location>
</feature>
<dbReference type="Pfam" id="PF00839">
    <property type="entry name" value="Cys_rich_FGFR"/>
    <property type="match status" value="1"/>
</dbReference>
<proteinExistence type="predicted"/>
<feature type="chain" id="PRO_5031112860" description="Cysteine rich repeat-containing protein" evidence="1">
    <location>
        <begin position="29"/>
        <end position="96"/>
    </location>
</feature>
<reference evidence="2 3" key="1">
    <citation type="submission" date="2020-04" db="EMBL/GenBank/DDBJ databases">
        <title>Rhizobium sp. S-51 isolated from soil.</title>
        <authorList>
            <person name="Dahal R.H."/>
        </authorList>
    </citation>
    <scope>NUCLEOTIDE SEQUENCE [LARGE SCALE GENOMIC DNA]</scope>
    <source>
        <strain evidence="2 3">S-51</strain>
    </source>
</reference>
<comment type="caution">
    <text evidence="2">The sequence shown here is derived from an EMBL/GenBank/DDBJ whole genome shotgun (WGS) entry which is preliminary data.</text>
</comment>
<organism evidence="2 3">
    <name type="scientific">Rhizobium terricola</name>
    <dbReference type="NCBI Taxonomy" id="2728849"/>
    <lineage>
        <taxon>Bacteria</taxon>
        <taxon>Pseudomonadati</taxon>
        <taxon>Pseudomonadota</taxon>
        <taxon>Alphaproteobacteria</taxon>
        <taxon>Hyphomicrobiales</taxon>
        <taxon>Rhizobiaceae</taxon>
        <taxon>Rhizobium/Agrobacterium group</taxon>
        <taxon>Rhizobium</taxon>
    </lineage>
</organism>
<name>A0A7Y0AX06_9HYPH</name>
<keyword evidence="3" id="KW-1185">Reference proteome</keyword>
<sequence length="96" mass="10401">MTTHTRSTTILMFGGLLALPFLAISAHAQTTNQSQFQATPETRAKVYKVARACKADIKQYCKGIEYGGGRIASCLKTNEAAISEGCRTAMIEAMVR</sequence>
<dbReference type="InterPro" id="IPR001893">
    <property type="entry name" value="Cys-rich_GLG1_repeat"/>
</dbReference>
<dbReference type="AlphaFoldDB" id="A0A7Y0AX06"/>
<dbReference type="Proteomes" id="UP000541470">
    <property type="component" value="Unassembled WGS sequence"/>
</dbReference>
<dbReference type="EMBL" id="JABBGK010000002">
    <property type="protein sequence ID" value="NML74915.1"/>
    <property type="molecule type" value="Genomic_DNA"/>
</dbReference>